<name>A0ABV2SZB7_9BACT</name>
<comment type="caution">
    <text evidence="2">The sequence shown here is derived from an EMBL/GenBank/DDBJ whole genome shotgun (WGS) entry which is preliminary data.</text>
</comment>
<gene>
    <name evidence="2" type="ORF">ABR189_02005</name>
</gene>
<protein>
    <submittedName>
        <fullName evidence="2">DUF3667 domain-containing protein</fullName>
    </submittedName>
</protein>
<dbReference type="EMBL" id="JBEXAC010000001">
    <property type="protein sequence ID" value="MET6996119.1"/>
    <property type="molecule type" value="Genomic_DNA"/>
</dbReference>
<dbReference type="RefSeq" id="WP_354658767.1">
    <property type="nucleotide sequence ID" value="NZ_JBEXAC010000001.1"/>
</dbReference>
<evidence type="ECO:0000313" key="3">
    <source>
        <dbReference type="Proteomes" id="UP001549749"/>
    </source>
</evidence>
<dbReference type="Pfam" id="PF12412">
    <property type="entry name" value="DUF3667"/>
    <property type="match status" value="1"/>
</dbReference>
<accession>A0ABV2SZB7</accession>
<feature type="transmembrane region" description="Helical" evidence="1">
    <location>
        <begin position="234"/>
        <end position="255"/>
    </location>
</feature>
<keyword evidence="3" id="KW-1185">Reference proteome</keyword>
<keyword evidence="1" id="KW-0472">Membrane</keyword>
<feature type="transmembrane region" description="Helical" evidence="1">
    <location>
        <begin position="261"/>
        <end position="282"/>
    </location>
</feature>
<evidence type="ECO:0000256" key="1">
    <source>
        <dbReference type="SAM" id="Phobius"/>
    </source>
</evidence>
<sequence>MNTQPLRDDKHCLNCGTIVPERYCTHCGQENTVPHESFGHLVKHFVADIVHFDSKTLNTLKYLLFRPGLLTTEYIKGKRASYVNPIKLYIFISFVFFLAYFSIPGTIESVKIEASNSSESVRQALGKDSAILKEKNFVAGGQLLNEMTKYQSLRDYDSVQNALPAAQKDGWWKRKAFQRNLYLSEKYGDKVIAALSEHVKHNIPKMMFLLLPLFALYLKILYDKKRWYYTDHAIFSIHMHSFTFILFLIMLIGDWLLDSDWFSNLGMIALLVYLVSALKHTYQQSWAKSVVKGLVLWLGYMATLVIVLIGMLFLVLAIIL</sequence>
<dbReference type="InterPro" id="IPR022134">
    <property type="entry name" value="DUF3667"/>
</dbReference>
<feature type="transmembrane region" description="Helical" evidence="1">
    <location>
        <begin position="203"/>
        <end position="222"/>
    </location>
</feature>
<proteinExistence type="predicted"/>
<feature type="transmembrane region" description="Helical" evidence="1">
    <location>
        <begin position="86"/>
        <end position="103"/>
    </location>
</feature>
<organism evidence="2 3">
    <name type="scientific">Chitinophaga defluvii</name>
    <dbReference type="NCBI Taxonomy" id="3163343"/>
    <lineage>
        <taxon>Bacteria</taxon>
        <taxon>Pseudomonadati</taxon>
        <taxon>Bacteroidota</taxon>
        <taxon>Chitinophagia</taxon>
        <taxon>Chitinophagales</taxon>
        <taxon>Chitinophagaceae</taxon>
        <taxon>Chitinophaga</taxon>
    </lineage>
</organism>
<evidence type="ECO:0000313" key="2">
    <source>
        <dbReference type="EMBL" id="MET6996119.1"/>
    </source>
</evidence>
<feature type="transmembrane region" description="Helical" evidence="1">
    <location>
        <begin position="294"/>
        <end position="319"/>
    </location>
</feature>
<dbReference type="Proteomes" id="UP001549749">
    <property type="component" value="Unassembled WGS sequence"/>
</dbReference>
<keyword evidence="1" id="KW-0812">Transmembrane</keyword>
<keyword evidence="1" id="KW-1133">Transmembrane helix</keyword>
<reference evidence="2 3" key="1">
    <citation type="submission" date="2024-06" db="EMBL/GenBank/DDBJ databases">
        <title>Chitinophaga defluvii sp. nov., isolated from municipal sewage.</title>
        <authorList>
            <person name="Zhang L."/>
        </authorList>
    </citation>
    <scope>NUCLEOTIDE SEQUENCE [LARGE SCALE GENOMIC DNA]</scope>
    <source>
        <strain evidence="2 3">H8</strain>
    </source>
</reference>